<dbReference type="GO" id="GO:0019264">
    <property type="term" value="P:glycine biosynthetic process from serine"/>
    <property type="evidence" value="ECO:0007669"/>
    <property type="project" value="TreeGrafter"/>
</dbReference>
<proteinExistence type="predicted"/>
<dbReference type="InterPro" id="IPR039429">
    <property type="entry name" value="SHMT-like_dom"/>
</dbReference>
<sequence>MDVAGIYANRNTIPNEPGSAFAPSGLRLGTPLVTTRGMKEPEMTKIAQWIAAVIDHIKDEKTPQEPKARTAFFREFRRRALQDPFLLALQKEVAAFAQEFPLFAEMKEENEK</sequence>
<name>A0A645JFQ4_9ZZZZ</name>
<protein>
    <submittedName>
        <fullName evidence="4">Serine hydroxymethyltransferase</fullName>
        <ecNumber evidence="4">2.1.2.1</ecNumber>
    </submittedName>
</protein>
<feature type="domain" description="Serine hydroxymethyltransferase-like" evidence="3">
    <location>
        <begin position="3"/>
        <end position="50"/>
    </location>
</feature>
<dbReference type="InterPro" id="IPR015424">
    <property type="entry name" value="PyrdxlP-dep_Trfase"/>
</dbReference>
<dbReference type="GO" id="GO:0030170">
    <property type="term" value="F:pyridoxal phosphate binding"/>
    <property type="evidence" value="ECO:0007669"/>
    <property type="project" value="TreeGrafter"/>
</dbReference>
<gene>
    <name evidence="4" type="primary">glyA_44</name>
    <name evidence="4" type="ORF">SDC9_210053</name>
</gene>
<evidence type="ECO:0000256" key="2">
    <source>
        <dbReference type="ARBA" id="ARBA00022898"/>
    </source>
</evidence>
<dbReference type="PANTHER" id="PTHR11680">
    <property type="entry name" value="SERINE HYDROXYMETHYLTRANSFERASE"/>
    <property type="match status" value="1"/>
</dbReference>
<evidence type="ECO:0000313" key="4">
    <source>
        <dbReference type="EMBL" id="MPN62306.1"/>
    </source>
</evidence>
<dbReference type="GO" id="GO:0046653">
    <property type="term" value="P:tetrahydrofolate metabolic process"/>
    <property type="evidence" value="ECO:0007669"/>
    <property type="project" value="TreeGrafter"/>
</dbReference>
<keyword evidence="4" id="KW-0489">Methyltransferase</keyword>
<reference evidence="4" key="1">
    <citation type="submission" date="2019-08" db="EMBL/GenBank/DDBJ databases">
        <authorList>
            <person name="Kucharzyk K."/>
            <person name="Murdoch R.W."/>
            <person name="Higgins S."/>
            <person name="Loffler F."/>
        </authorList>
    </citation>
    <scope>NUCLEOTIDE SEQUENCE</scope>
</reference>
<dbReference type="Pfam" id="PF00464">
    <property type="entry name" value="SHMT"/>
    <property type="match status" value="1"/>
</dbReference>
<dbReference type="SUPFAM" id="SSF53383">
    <property type="entry name" value="PLP-dependent transferases"/>
    <property type="match status" value="1"/>
</dbReference>
<dbReference type="GO" id="GO:0004372">
    <property type="term" value="F:glycine hydroxymethyltransferase activity"/>
    <property type="evidence" value="ECO:0007669"/>
    <property type="project" value="UniProtKB-EC"/>
</dbReference>
<dbReference type="InterPro" id="IPR015422">
    <property type="entry name" value="PyrdxlP-dep_Trfase_small"/>
</dbReference>
<comment type="cofactor">
    <cofactor evidence="1">
        <name>pyridoxal 5'-phosphate</name>
        <dbReference type="ChEBI" id="CHEBI:597326"/>
    </cofactor>
</comment>
<keyword evidence="4" id="KW-0808">Transferase</keyword>
<dbReference type="Gene3D" id="3.90.1150.10">
    <property type="entry name" value="Aspartate Aminotransferase, domain 1"/>
    <property type="match status" value="1"/>
</dbReference>
<comment type="caution">
    <text evidence="4">The sequence shown here is derived from an EMBL/GenBank/DDBJ whole genome shotgun (WGS) entry which is preliminary data.</text>
</comment>
<dbReference type="GO" id="GO:0032259">
    <property type="term" value="P:methylation"/>
    <property type="evidence" value="ECO:0007669"/>
    <property type="project" value="UniProtKB-KW"/>
</dbReference>
<keyword evidence="2" id="KW-0663">Pyridoxal phosphate</keyword>
<dbReference type="GO" id="GO:0008168">
    <property type="term" value="F:methyltransferase activity"/>
    <property type="evidence" value="ECO:0007669"/>
    <property type="project" value="UniProtKB-KW"/>
</dbReference>
<dbReference type="EC" id="2.1.2.1" evidence="4"/>
<dbReference type="InterPro" id="IPR049943">
    <property type="entry name" value="Ser_HO-MeTrfase-like"/>
</dbReference>
<dbReference type="AlphaFoldDB" id="A0A645JFQ4"/>
<dbReference type="PANTHER" id="PTHR11680:SF50">
    <property type="entry name" value="SERINE HYDROXYMETHYLTRANSFERASE"/>
    <property type="match status" value="1"/>
</dbReference>
<organism evidence="4">
    <name type="scientific">bioreactor metagenome</name>
    <dbReference type="NCBI Taxonomy" id="1076179"/>
    <lineage>
        <taxon>unclassified sequences</taxon>
        <taxon>metagenomes</taxon>
        <taxon>ecological metagenomes</taxon>
    </lineage>
</organism>
<evidence type="ECO:0000256" key="1">
    <source>
        <dbReference type="ARBA" id="ARBA00001933"/>
    </source>
</evidence>
<dbReference type="GO" id="GO:0005829">
    <property type="term" value="C:cytosol"/>
    <property type="evidence" value="ECO:0007669"/>
    <property type="project" value="TreeGrafter"/>
</dbReference>
<accession>A0A645JFQ4</accession>
<evidence type="ECO:0000259" key="3">
    <source>
        <dbReference type="Pfam" id="PF00464"/>
    </source>
</evidence>
<dbReference type="EMBL" id="VSSQ01140131">
    <property type="protein sequence ID" value="MPN62306.1"/>
    <property type="molecule type" value="Genomic_DNA"/>
</dbReference>